<dbReference type="RefSeq" id="WP_016420315.1">
    <property type="nucleotide sequence ID" value="NZ_FNND01000002.1"/>
</dbReference>
<keyword evidence="3" id="KW-1185">Reference proteome</keyword>
<sequence>MKLITKISIPSVAEANQLSYTTPVVSMGSCFAAHLQEKFDYYKLPSFAHPFGTLFHPLAIERSLERTCLGQPFTKADFFLQDDLWLSLDLHSQWANTSLPSLLDQLNQQIASLQKALAKTSFLVVTLGTAWVYEHLPSGNIVANCHKQPQTLFKKQLLSLPVIKTSLEHIVQLVREQQPNIKVIFTVSPVRHLKDGAQENLLSKSLLICAIHELLGTGSPKKAEDLFYFPSYEILMDELRDYRFYKEDMLHPSEQAVQYVWERFTEAFLTPSAQSLMQEVAAIQRALAHRPFNPEGEKHLKFLASLQEKIKMVEAKIRNQ</sequence>
<evidence type="ECO:0000313" key="3">
    <source>
        <dbReference type="Proteomes" id="UP000182771"/>
    </source>
</evidence>
<proteinExistence type="predicted"/>
<feature type="domain" description="GSCFA" evidence="1">
    <location>
        <begin position="24"/>
        <end position="264"/>
    </location>
</feature>
<evidence type="ECO:0000259" key="1">
    <source>
        <dbReference type="Pfam" id="PF08885"/>
    </source>
</evidence>
<dbReference type="OrthoDB" id="9807687at2"/>
<gene>
    <name evidence="2" type="ORF">SAMN05444420_10283</name>
</gene>
<dbReference type="Proteomes" id="UP000182771">
    <property type="component" value="Unassembled WGS sequence"/>
</dbReference>
<dbReference type="EMBL" id="FNND01000002">
    <property type="protein sequence ID" value="SDW38739.1"/>
    <property type="molecule type" value="Genomic_DNA"/>
</dbReference>
<dbReference type="Pfam" id="PF08885">
    <property type="entry name" value="GSCFA"/>
    <property type="match status" value="1"/>
</dbReference>
<evidence type="ECO:0000313" key="2">
    <source>
        <dbReference type="EMBL" id="SDW38739.1"/>
    </source>
</evidence>
<dbReference type="SUPFAM" id="SSF52266">
    <property type="entry name" value="SGNH hydrolase"/>
    <property type="match status" value="1"/>
</dbReference>
<dbReference type="InterPro" id="IPR014982">
    <property type="entry name" value="GSCFA"/>
</dbReference>
<comment type="caution">
    <text evidence="2">The sequence shown here is derived from an EMBL/GenBank/DDBJ whole genome shotgun (WGS) entry which is preliminary data.</text>
</comment>
<protein>
    <submittedName>
        <fullName evidence="2">GSCFA family protein</fullName>
    </submittedName>
</protein>
<name>A0A1H2T626_9FLAO</name>
<organism evidence="2 3">
    <name type="scientific">Capnocytophaga granulosa</name>
    <dbReference type="NCBI Taxonomy" id="45242"/>
    <lineage>
        <taxon>Bacteria</taxon>
        <taxon>Pseudomonadati</taxon>
        <taxon>Bacteroidota</taxon>
        <taxon>Flavobacteriia</taxon>
        <taxon>Flavobacteriales</taxon>
        <taxon>Flavobacteriaceae</taxon>
        <taxon>Capnocytophaga</taxon>
    </lineage>
</organism>
<accession>A0A1H2T626</accession>
<dbReference type="AlphaFoldDB" id="A0A1H2T626"/>
<dbReference type="GeneID" id="85016182"/>
<reference evidence="2 3" key="1">
    <citation type="submission" date="2016-10" db="EMBL/GenBank/DDBJ databases">
        <authorList>
            <person name="Varghese N."/>
            <person name="Submissions S."/>
        </authorList>
    </citation>
    <scope>NUCLEOTIDE SEQUENCE [LARGE SCALE GENOMIC DNA]</scope>
    <source>
        <strain evidence="2 3">DSM 11449</strain>
    </source>
</reference>
<dbReference type="PROSITE" id="PS51257">
    <property type="entry name" value="PROKAR_LIPOPROTEIN"/>
    <property type="match status" value="1"/>
</dbReference>